<evidence type="ECO:0000256" key="1">
    <source>
        <dbReference type="SAM" id="MobiDB-lite"/>
    </source>
</evidence>
<feature type="region of interest" description="Disordered" evidence="1">
    <location>
        <begin position="34"/>
        <end position="53"/>
    </location>
</feature>
<accession>A0ABR4K0F3</accession>
<dbReference type="EMBL" id="JBFXLR010000035">
    <property type="protein sequence ID" value="KAL2845776.1"/>
    <property type="molecule type" value="Genomic_DNA"/>
</dbReference>
<evidence type="ECO:0000313" key="2">
    <source>
        <dbReference type="EMBL" id="KAL2845776.1"/>
    </source>
</evidence>
<name>A0ABR4K0F3_9EURO</name>
<dbReference type="RefSeq" id="XP_070896799.1">
    <property type="nucleotide sequence ID" value="XM_071036288.1"/>
</dbReference>
<gene>
    <name evidence="2" type="ORF">BJX68DRAFT_129884</name>
</gene>
<comment type="caution">
    <text evidence="2">The sequence shown here is derived from an EMBL/GenBank/DDBJ whole genome shotgun (WGS) entry which is preliminary data.</text>
</comment>
<dbReference type="Proteomes" id="UP001610444">
    <property type="component" value="Unassembled WGS sequence"/>
</dbReference>
<dbReference type="GeneID" id="98151452"/>
<sequence length="185" mass="20043">MRPVGQVICPAIPAISGQTRVPDWHTTGSLLRLKRGEANPSSPRPSEQLNKHSSCGDSLQLIRHFLSPYSGSLLGTFFSSAWPCPSGHGMIVLFLLCSSDCMGTVLWLDLPVATGHRKQQLSLFQVKLTACSPSMRSPAFREPEIADSGHWVVGPMGEGVSGLPAVCWDWPSLVQRCMLETSQAS</sequence>
<reference evidence="2 3" key="1">
    <citation type="submission" date="2024-07" db="EMBL/GenBank/DDBJ databases">
        <title>Section-level genome sequencing and comparative genomics of Aspergillus sections Usti and Cavernicolus.</title>
        <authorList>
            <consortium name="Lawrence Berkeley National Laboratory"/>
            <person name="Nybo J.L."/>
            <person name="Vesth T.C."/>
            <person name="Theobald S."/>
            <person name="Frisvad J.C."/>
            <person name="Larsen T.O."/>
            <person name="Kjaerboelling I."/>
            <person name="Rothschild-Mancinelli K."/>
            <person name="Lyhne E.K."/>
            <person name="Kogle M.E."/>
            <person name="Barry K."/>
            <person name="Clum A."/>
            <person name="Na H."/>
            <person name="Ledsgaard L."/>
            <person name="Lin J."/>
            <person name="Lipzen A."/>
            <person name="Kuo A."/>
            <person name="Riley R."/>
            <person name="Mondo S."/>
            <person name="LaButti K."/>
            <person name="Haridas S."/>
            <person name="Pangalinan J."/>
            <person name="Salamov A.A."/>
            <person name="Simmons B.A."/>
            <person name="Magnuson J.K."/>
            <person name="Chen J."/>
            <person name="Drula E."/>
            <person name="Henrissat B."/>
            <person name="Wiebenga A."/>
            <person name="Lubbers R.J."/>
            <person name="Gomes A.C."/>
            <person name="Macurrencykelacurrency M.R."/>
            <person name="Stajich J."/>
            <person name="Grigoriev I.V."/>
            <person name="Mortensen U.H."/>
            <person name="De vries R.P."/>
            <person name="Baker S.E."/>
            <person name="Andersen M.R."/>
        </authorList>
    </citation>
    <scope>NUCLEOTIDE SEQUENCE [LARGE SCALE GENOMIC DNA]</scope>
    <source>
        <strain evidence="2 3">CBS 756.74</strain>
    </source>
</reference>
<organism evidence="2 3">
    <name type="scientific">Aspergillus pseudodeflectus</name>
    <dbReference type="NCBI Taxonomy" id="176178"/>
    <lineage>
        <taxon>Eukaryota</taxon>
        <taxon>Fungi</taxon>
        <taxon>Dikarya</taxon>
        <taxon>Ascomycota</taxon>
        <taxon>Pezizomycotina</taxon>
        <taxon>Eurotiomycetes</taxon>
        <taxon>Eurotiomycetidae</taxon>
        <taxon>Eurotiales</taxon>
        <taxon>Aspergillaceae</taxon>
        <taxon>Aspergillus</taxon>
        <taxon>Aspergillus subgen. Nidulantes</taxon>
    </lineage>
</organism>
<feature type="compositionally biased region" description="Polar residues" evidence="1">
    <location>
        <begin position="39"/>
        <end position="53"/>
    </location>
</feature>
<protein>
    <submittedName>
        <fullName evidence="2">Uncharacterized protein</fullName>
    </submittedName>
</protein>
<evidence type="ECO:0000313" key="3">
    <source>
        <dbReference type="Proteomes" id="UP001610444"/>
    </source>
</evidence>
<proteinExistence type="predicted"/>
<keyword evidence="3" id="KW-1185">Reference proteome</keyword>